<evidence type="ECO:0000256" key="4">
    <source>
        <dbReference type="ARBA" id="ARBA00023015"/>
    </source>
</evidence>
<evidence type="ECO:0000256" key="5">
    <source>
        <dbReference type="ARBA" id="ARBA00023159"/>
    </source>
</evidence>
<evidence type="ECO:0000256" key="2">
    <source>
        <dbReference type="ARBA" id="ARBA00007945"/>
    </source>
</evidence>
<comment type="caution">
    <text evidence="8">The sequence shown here is derived from an EMBL/GenBank/DDBJ whole genome shotgun (WGS) entry which is preliminary data.</text>
</comment>
<keyword evidence="9" id="KW-1185">Reference proteome</keyword>
<proteinExistence type="inferred from homology"/>
<evidence type="ECO:0000256" key="3">
    <source>
        <dbReference type="ARBA" id="ARBA00022737"/>
    </source>
</evidence>
<keyword evidence="7" id="KW-0539">Nucleus</keyword>
<feature type="non-terminal residue" evidence="8">
    <location>
        <position position="1"/>
    </location>
</feature>
<dbReference type="OrthoDB" id="10265171at2759"/>
<name>A0A8J1Y9H5_OWEFU</name>
<accession>A0A8J1Y9H5</accession>
<dbReference type="EMBL" id="CAIIXF020000003">
    <property type="protein sequence ID" value="CAH1778924.1"/>
    <property type="molecule type" value="Genomic_DNA"/>
</dbReference>
<evidence type="ECO:0000313" key="9">
    <source>
        <dbReference type="Proteomes" id="UP000749559"/>
    </source>
</evidence>
<keyword evidence="3" id="KW-0677">Repeat</keyword>
<evidence type="ECO:0000313" key="8">
    <source>
        <dbReference type="EMBL" id="CAH1778924.1"/>
    </source>
</evidence>
<organism evidence="8 9">
    <name type="scientific">Owenia fusiformis</name>
    <name type="common">Polychaete worm</name>
    <dbReference type="NCBI Taxonomy" id="6347"/>
    <lineage>
        <taxon>Eukaryota</taxon>
        <taxon>Metazoa</taxon>
        <taxon>Spiralia</taxon>
        <taxon>Lophotrochozoa</taxon>
        <taxon>Annelida</taxon>
        <taxon>Polychaeta</taxon>
        <taxon>Sedentaria</taxon>
        <taxon>Canalipalpata</taxon>
        <taxon>Sabellida</taxon>
        <taxon>Oweniida</taxon>
        <taxon>Oweniidae</taxon>
        <taxon>Owenia</taxon>
    </lineage>
</organism>
<gene>
    <name evidence="8" type="ORF">OFUS_LOCUS5780</name>
</gene>
<dbReference type="Proteomes" id="UP000749559">
    <property type="component" value="Unassembled WGS sequence"/>
</dbReference>
<evidence type="ECO:0000256" key="1">
    <source>
        <dbReference type="ARBA" id="ARBA00004123"/>
    </source>
</evidence>
<dbReference type="GO" id="GO:0045944">
    <property type="term" value="P:positive regulation of transcription by RNA polymerase II"/>
    <property type="evidence" value="ECO:0007669"/>
    <property type="project" value="TreeGrafter"/>
</dbReference>
<sequence length="204" mass="22017">MSLAFVPQQQRGKPPPNQATIQKMLDENNQLINTIIDLQKKGKAPDCVQYQQVLHRNLVYLATIADSNQNMQQLLPAPNQTQVGPGQPVNRPMQGLAQMVGQQARPQGAMGQQMGQYQGQQPVMGQQSMGQQNMGMQQSMAPQGNMGPQSSVNQFQGNIGKLQGSTTQQVNMAQGQANMAQGQANMAQGQANMAQGQANMGQSQ</sequence>
<dbReference type="Pfam" id="PF05030">
    <property type="entry name" value="SSXT"/>
    <property type="match status" value="1"/>
</dbReference>
<keyword evidence="4" id="KW-0805">Transcription regulation</keyword>
<reference evidence="8" key="1">
    <citation type="submission" date="2022-03" db="EMBL/GenBank/DDBJ databases">
        <authorList>
            <person name="Martin C."/>
        </authorList>
    </citation>
    <scope>NUCLEOTIDE SEQUENCE</scope>
</reference>
<evidence type="ECO:0000256" key="7">
    <source>
        <dbReference type="ARBA" id="ARBA00023242"/>
    </source>
</evidence>
<dbReference type="GO" id="GO:0003713">
    <property type="term" value="F:transcription coactivator activity"/>
    <property type="evidence" value="ECO:0007669"/>
    <property type="project" value="TreeGrafter"/>
</dbReference>
<dbReference type="PANTHER" id="PTHR23107">
    <property type="entry name" value="SYNOVIAL SARCOMA ASSOCIATED SS18 PROTEIN"/>
    <property type="match status" value="1"/>
</dbReference>
<keyword evidence="6" id="KW-0804">Transcription</keyword>
<dbReference type="AlphaFoldDB" id="A0A8J1Y9H5"/>
<protein>
    <submittedName>
        <fullName evidence="8">Uncharacterized protein</fullName>
    </submittedName>
</protein>
<dbReference type="PANTHER" id="PTHR23107:SF0">
    <property type="entry name" value="IP09280P"/>
    <property type="match status" value="1"/>
</dbReference>
<comment type="similarity">
    <text evidence="2">Belongs to the SS18 family.</text>
</comment>
<evidence type="ECO:0000256" key="6">
    <source>
        <dbReference type="ARBA" id="ARBA00023163"/>
    </source>
</evidence>
<comment type="subcellular location">
    <subcellularLocation>
        <location evidence="1">Nucleus</location>
    </subcellularLocation>
</comment>
<dbReference type="GO" id="GO:0005654">
    <property type="term" value="C:nucleoplasm"/>
    <property type="evidence" value="ECO:0007669"/>
    <property type="project" value="UniProtKB-ARBA"/>
</dbReference>
<keyword evidence="5" id="KW-0010">Activator</keyword>
<dbReference type="InterPro" id="IPR007726">
    <property type="entry name" value="SS18_N"/>
</dbReference>